<dbReference type="OMA" id="KRVHVWI"/>
<accession>J4D6V2</accession>
<dbReference type="EMBL" id="AP011947">
    <property type="protein sequence ID" value="BAM39790.1"/>
    <property type="molecule type" value="Genomic_DNA"/>
</dbReference>
<dbReference type="Proteomes" id="UP000003786">
    <property type="component" value="Chromosome 2"/>
</dbReference>
<reference evidence="1 2" key="1">
    <citation type="journal article" date="2012" name="MBio">
        <title>Comparative genome analysis of three eukaryotic parasites with differing abilities to transform leukocytes reveals key mediators of Theileria-induced leukocyte transformation.</title>
        <authorList>
            <person name="Hayashida K."/>
            <person name="Hara Y."/>
            <person name="Abe T."/>
            <person name="Yamasaki C."/>
            <person name="Toyoda A."/>
            <person name="Kosuge T."/>
            <person name="Suzuki Y."/>
            <person name="Sato Y."/>
            <person name="Kawashima S."/>
            <person name="Katayama T."/>
            <person name="Wakaguri H."/>
            <person name="Inoue N."/>
            <person name="Homma K."/>
            <person name="Tada-Umezaki M."/>
            <person name="Yagi Y."/>
            <person name="Fujii Y."/>
            <person name="Habara T."/>
            <person name="Kanehisa M."/>
            <person name="Watanabe H."/>
            <person name="Ito K."/>
            <person name="Gojobori T."/>
            <person name="Sugawara H."/>
            <person name="Imanishi T."/>
            <person name="Weir W."/>
            <person name="Gardner M."/>
            <person name="Pain A."/>
            <person name="Shiels B."/>
            <person name="Hattori M."/>
            <person name="Nene V."/>
            <person name="Sugimoto C."/>
        </authorList>
    </citation>
    <scope>NUCLEOTIDE SEQUENCE [LARGE SCALE GENOMIC DNA]</scope>
    <source>
        <strain evidence="1 2">Shintoku</strain>
    </source>
</reference>
<dbReference type="AlphaFoldDB" id="J4D6V2"/>
<dbReference type="GeneID" id="20714243"/>
<evidence type="ECO:0000313" key="1">
    <source>
        <dbReference type="EMBL" id="BAM39790.1"/>
    </source>
</evidence>
<dbReference type="OrthoDB" id="432990at2759"/>
<keyword evidence="2" id="KW-1185">Reference proteome</keyword>
<dbReference type="KEGG" id="tot:TOT_020000061"/>
<protein>
    <submittedName>
        <fullName evidence="1">Uncharacterized protein</fullName>
    </submittedName>
</protein>
<sequence>MAYGIRTSGSPSSKIRARAHSAIGTHRLSPRPLQNILYPYHRQYRSIYRSSNTRTATRFPPVIDKHPWHSHQKRFHGPESMRVSIFSDYLSRNRALITLMELLHTLPLYGVNSVVWKINKRVNATNTSPELQTTVASGRVLNINGSHYLVDDNPRNDQYYHVRNVDHTIRPFRARVNGDLYMGENLVRQDVSPIGSVRGEWRHAHPLNEGSSATLSSDPTMDQLSEGLANLQIYRPNVEGPFRNMVPGTVNF</sequence>
<dbReference type="RefSeq" id="XP_009690091.1">
    <property type="nucleotide sequence ID" value="XM_009691796.1"/>
</dbReference>
<gene>
    <name evidence="1" type="ORF">TOT_020000061</name>
</gene>
<name>J4D6V2_THEOR</name>
<dbReference type="eggNOG" id="ENOG502T21W">
    <property type="taxonomic scope" value="Eukaryota"/>
</dbReference>
<proteinExistence type="predicted"/>
<dbReference type="VEuPathDB" id="PiroplasmaDB:TOT_020000061"/>
<evidence type="ECO:0000313" key="2">
    <source>
        <dbReference type="Proteomes" id="UP000003786"/>
    </source>
</evidence>
<organism evidence="1 2">
    <name type="scientific">Theileria orientalis strain Shintoku</name>
    <dbReference type="NCBI Taxonomy" id="869250"/>
    <lineage>
        <taxon>Eukaryota</taxon>
        <taxon>Sar</taxon>
        <taxon>Alveolata</taxon>
        <taxon>Apicomplexa</taxon>
        <taxon>Aconoidasida</taxon>
        <taxon>Piroplasmida</taxon>
        <taxon>Theileriidae</taxon>
        <taxon>Theileria</taxon>
    </lineage>
</organism>